<dbReference type="STRING" id="283909.R7V5K2"/>
<evidence type="ECO:0000313" key="8">
    <source>
        <dbReference type="EnsemblMetazoa" id="CapteP228469"/>
    </source>
</evidence>
<feature type="chain" id="PRO_5008788777" description="Lipid-binding serum glycoprotein C-terminal domain-containing protein" evidence="4">
    <location>
        <begin position="19"/>
        <end position="500"/>
    </location>
</feature>
<dbReference type="Gene3D" id="3.15.10.10">
    <property type="entry name" value="Bactericidal permeability-increasing protein, domain 1"/>
    <property type="match status" value="1"/>
</dbReference>
<dbReference type="EMBL" id="KB297016">
    <property type="protein sequence ID" value="ELU11065.1"/>
    <property type="molecule type" value="Genomic_DNA"/>
</dbReference>
<evidence type="ECO:0000313" key="7">
    <source>
        <dbReference type="EMBL" id="ELU11065.1"/>
    </source>
</evidence>
<dbReference type="Pfam" id="PF02886">
    <property type="entry name" value="LBP_BPI_CETP_C"/>
    <property type="match status" value="1"/>
</dbReference>
<evidence type="ECO:0000259" key="6">
    <source>
        <dbReference type="SMART" id="SM00329"/>
    </source>
</evidence>
<evidence type="ECO:0000256" key="4">
    <source>
        <dbReference type="SAM" id="SignalP"/>
    </source>
</evidence>
<dbReference type="AlphaFoldDB" id="R7V5K2"/>
<dbReference type="EMBL" id="AMQN01005877">
    <property type="status" value="NOT_ANNOTATED_CDS"/>
    <property type="molecule type" value="Genomic_DNA"/>
</dbReference>
<keyword evidence="4" id="KW-0732">Signal</keyword>
<keyword evidence="2" id="KW-1015">Disulfide bond</keyword>
<keyword evidence="9" id="KW-1185">Reference proteome</keyword>
<organism evidence="7">
    <name type="scientific">Capitella teleta</name>
    <name type="common">Polychaete worm</name>
    <dbReference type="NCBI Taxonomy" id="283909"/>
    <lineage>
        <taxon>Eukaryota</taxon>
        <taxon>Metazoa</taxon>
        <taxon>Spiralia</taxon>
        <taxon>Lophotrochozoa</taxon>
        <taxon>Annelida</taxon>
        <taxon>Polychaeta</taxon>
        <taxon>Sedentaria</taxon>
        <taxon>Scolecida</taxon>
        <taxon>Capitellidae</taxon>
        <taxon>Capitella</taxon>
    </lineage>
</organism>
<proteinExistence type="inferred from homology"/>
<keyword evidence="3" id="KW-0325">Glycoprotein</keyword>
<protein>
    <recommendedName>
        <fullName evidence="10">Lipid-binding serum glycoprotein C-terminal domain-containing protein</fullName>
    </recommendedName>
</protein>
<evidence type="ECO:0000256" key="1">
    <source>
        <dbReference type="ARBA" id="ARBA00007292"/>
    </source>
</evidence>
<evidence type="ECO:0000259" key="5">
    <source>
        <dbReference type="SMART" id="SM00328"/>
    </source>
</evidence>
<gene>
    <name evidence="7" type="ORF">CAPTEDRAFT_228469</name>
</gene>
<dbReference type="SMART" id="SM00329">
    <property type="entry name" value="BPI2"/>
    <property type="match status" value="1"/>
</dbReference>
<dbReference type="OrthoDB" id="10255543at2759"/>
<dbReference type="SUPFAM" id="SSF55394">
    <property type="entry name" value="Bactericidal permeability-increasing protein, BPI"/>
    <property type="match status" value="2"/>
</dbReference>
<reference evidence="8" key="3">
    <citation type="submission" date="2015-06" db="UniProtKB">
        <authorList>
            <consortium name="EnsemblMetazoa"/>
        </authorList>
    </citation>
    <scope>IDENTIFICATION</scope>
</reference>
<name>R7V5K2_CAPTE</name>
<feature type="signal peptide" evidence="4">
    <location>
        <begin position="1"/>
        <end position="18"/>
    </location>
</feature>
<reference evidence="7 9" key="2">
    <citation type="journal article" date="2013" name="Nature">
        <title>Insights into bilaterian evolution from three spiralian genomes.</title>
        <authorList>
            <person name="Simakov O."/>
            <person name="Marletaz F."/>
            <person name="Cho S.J."/>
            <person name="Edsinger-Gonzales E."/>
            <person name="Havlak P."/>
            <person name="Hellsten U."/>
            <person name="Kuo D.H."/>
            <person name="Larsson T."/>
            <person name="Lv J."/>
            <person name="Arendt D."/>
            <person name="Savage R."/>
            <person name="Osoegawa K."/>
            <person name="de Jong P."/>
            <person name="Grimwood J."/>
            <person name="Chapman J.A."/>
            <person name="Shapiro H."/>
            <person name="Aerts A."/>
            <person name="Otillar R.P."/>
            <person name="Terry A.Y."/>
            <person name="Boore J.L."/>
            <person name="Grigoriev I.V."/>
            <person name="Lindberg D.R."/>
            <person name="Seaver E.C."/>
            <person name="Weisblat D.A."/>
            <person name="Putnam N.H."/>
            <person name="Rokhsar D.S."/>
        </authorList>
    </citation>
    <scope>NUCLEOTIDE SEQUENCE</scope>
    <source>
        <strain evidence="7 9">I ESC-2004</strain>
    </source>
</reference>
<dbReference type="InterPro" id="IPR001124">
    <property type="entry name" value="Lipid-bd_serum_glycop_C"/>
</dbReference>
<sequence>MKGFFFSVIALLLAAVGAVDPGLKFRVSHEALNYGAQEAMNVASVLLLDQDIPAFSGEAGLNLGTIKYNLDQLRIIRFEQGTADVHLDDDNAVLDVSGIGLSLKGKWKYNYKLGFIHISDSGSFDLEASGADLKLGVVLGMGNGGKLVLSTTQCDGRINNLDVTFQGGASWLYNIFRSLIAKSIKGVLNDMLCEGIETAVEDHLSPVLEDFVLEFPIADVGTLDFHFTEAPAFNMETVETYHKGEFFWAGDRTEVPFPPAPLTEPDQELRMITVWMSDYVINSLFYVLHKHDVTKFIFGAGDLPSDHSGLLNMTCPGSACFGSILPAAIAAQFPDSTVSIEGWTLAQPTLKVDAKGVHAMAELRLDFTAVKPNGETFMLFSTSSKFDASMIGEMDGSKLKFKIKNISPEVTLLESNVDGITGSLLTIIFRVGTNGVLKPMIDDIGEQGIPIPDFDLIEYVNPYLMLKDNTIIMELDVAYAPKYADRLLQFGRARPHLFLN</sequence>
<dbReference type="Pfam" id="PF01273">
    <property type="entry name" value="LBP_BPI_CETP"/>
    <property type="match status" value="1"/>
</dbReference>
<dbReference type="GO" id="GO:0005615">
    <property type="term" value="C:extracellular space"/>
    <property type="evidence" value="ECO:0007669"/>
    <property type="project" value="TreeGrafter"/>
</dbReference>
<accession>R7V5K2</accession>
<dbReference type="OMA" id="KMHIRAG"/>
<dbReference type="HOGENOM" id="CLU_582971_0_0_1"/>
<evidence type="ECO:0000256" key="3">
    <source>
        <dbReference type="ARBA" id="ARBA00023180"/>
    </source>
</evidence>
<dbReference type="Proteomes" id="UP000014760">
    <property type="component" value="Unassembled WGS sequence"/>
</dbReference>
<dbReference type="SMART" id="SM00328">
    <property type="entry name" value="BPI1"/>
    <property type="match status" value="1"/>
</dbReference>
<dbReference type="EnsemblMetazoa" id="CapteT228469">
    <property type="protein sequence ID" value="CapteP228469"/>
    <property type="gene ID" value="CapteG228469"/>
</dbReference>
<dbReference type="InterPro" id="IPR017943">
    <property type="entry name" value="Bactericidal_perm-incr_a/b_dom"/>
</dbReference>
<reference evidence="9" key="1">
    <citation type="submission" date="2012-12" db="EMBL/GenBank/DDBJ databases">
        <authorList>
            <person name="Hellsten U."/>
            <person name="Grimwood J."/>
            <person name="Chapman J.A."/>
            <person name="Shapiro H."/>
            <person name="Aerts A."/>
            <person name="Otillar R.P."/>
            <person name="Terry A.Y."/>
            <person name="Boore J.L."/>
            <person name="Simakov O."/>
            <person name="Marletaz F."/>
            <person name="Cho S.-J."/>
            <person name="Edsinger-Gonzales E."/>
            <person name="Havlak P."/>
            <person name="Kuo D.-H."/>
            <person name="Larsson T."/>
            <person name="Lv J."/>
            <person name="Arendt D."/>
            <person name="Savage R."/>
            <person name="Osoegawa K."/>
            <person name="de Jong P."/>
            <person name="Lindberg D.R."/>
            <person name="Seaver E.C."/>
            <person name="Weisblat D.A."/>
            <person name="Putnam N.H."/>
            <person name="Grigoriev I.V."/>
            <person name="Rokhsar D.S."/>
        </authorList>
    </citation>
    <scope>NUCLEOTIDE SEQUENCE</scope>
    <source>
        <strain evidence="9">I ESC-2004</strain>
    </source>
</reference>
<dbReference type="GO" id="GO:0008289">
    <property type="term" value="F:lipid binding"/>
    <property type="evidence" value="ECO:0007669"/>
    <property type="project" value="InterPro"/>
</dbReference>
<comment type="similarity">
    <text evidence="1">Belongs to the BPI/LBP/Plunc superfamily. BPI/LBP family.</text>
</comment>
<dbReference type="PANTHER" id="PTHR10504">
    <property type="entry name" value="BACTERICIDAL PERMEABILITY-INCREASING BPI PROTEIN-RELATED"/>
    <property type="match status" value="1"/>
</dbReference>
<evidence type="ECO:0008006" key="10">
    <source>
        <dbReference type="Google" id="ProtNLM"/>
    </source>
</evidence>
<dbReference type="Gene3D" id="3.15.20.10">
    <property type="entry name" value="Bactericidal permeability-increasing protein, domain 2"/>
    <property type="match status" value="1"/>
</dbReference>
<evidence type="ECO:0000256" key="2">
    <source>
        <dbReference type="ARBA" id="ARBA00023157"/>
    </source>
</evidence>
<evidence type="ECO:0000313" key="9">
    <source>
        <dbReference type="Proteomes" id="UP000014760"/>
    </source>
</evidence>
<dbReference type="FunFam" id="3.15.10.10:FF:000001">
    <property type="entry name" value="phospholipid transfer protein-like"/>
    <property type="match status" value="1"/>
</dbReference>
<dbReference type="InterPro" id="IPR032942">
    <property type="entry name" value="BPI/LBP/Plunc"/>
</dbReference>
<dbReference type="PANTHER" id="PTHR10504:SF131">
    <property type="entry name" value="BPI2 DOMAIN-CONTAINING PROTEIN"/>
    <property type="match status" value="1"/>
</dbReference>
<feature type="domain" description="Lipid-binding serum glycoprotein C-terminal" evidence="6">
    <location>
        <begin position="266"/>
        <end position="475"/>
    </location>
</feature>
<feature type="domain" description="Lipid-binding serum glycoprotein N-terminal" evidence="5">
    <location>
        <begin position="26"/>
        <end position="251"/>
    </location>
</feature>
<dbReference type="InterPro" id="IPR017942">
    <property type="entry name" value="Lipid-bd_serum_glycop_N"/>
</dbReference>